<dbReference type="PANTHER" id="PTHR28595">
    <property type="entry name" value="39S RIBOSOMAL PROTEIN L54, MITOCHONDRIAL"/>
    <property type="match status" value="1"/>
</dbReference>
<evidence type="ECO:0000256" key="4">
    <source>
        <dbReference type="ARBA" id="ARBA00023128"/>
    </source>
</evidence>
<keyword evidence="2" id="KW-0809">Transit peptide</keyword>
<comment type="caution">
    <text evidence="9">The sequence shown here is derived from an EMBL/GenBank/DDBJ whole genome shotgun (WGS) entry which is preliminary data.</text>
</comment>
<dbReference type="GO" id="GO:0005762">
    <property type="term" value="C:mitochondrial large ribosomal subunit"/>
    <property type="evidence" value="ECO:0007669"/>
    <property type="project" value="TreeGrafter"/>
</dbReference>
<reference evidence="9" key="1">
    <citation type="submission" date="2021-02" db="EMBL/GenBank/DDBJ databases">
        <title>First Annotated Genome of the Yellow-green Alga Tribonema minus.</title>
        <authorList>
            <person name="Mahan K.M."/>
        </authorList>
    </citation>
    <scope>NUCLEOTIDE SEQUENCE</scope>
    <source>
        <strain evidence="9">UTEX B ZZ1240</strain>
    </source>
</reference>
<dbReference type="Pfam" id="PF08561">
    <property type="entry name" value="Ribosomal_L37"/>
    <property type="match status" value="1"/>
</dbReference>
<organism evidence="9 10">
    <name type="scientific">Tribonema minus</name>
    <dbReference type="NCBI Taxonomy" id="303371"/>
    <lineage>
        <taxon>Eukaryota</taxon>
        <taxon>Sar</taxon>
        <taxon>Stramenopiles</taxon>
        <taxon>Ochrophyta</taxon>
        <taxon>PX clade</taxon>
        <taxon>Xanthophyceae</taxon>
        <taxon>Tribonematales</taxon>
        <taxon>Tribonemataceae</taxon>
        <taxon>Tribonema</taxon>
    </lineage>
</organism>
<proteinExistence type="inferred from homology"/>
<dbReference type="GO" id="GO:0003735">
    <property type="term" value="F:structural constituent of ribosome"/>
    <property type="evidence" value="ECO:0007669"/>
    <property type="project" value="TreeGrafter"/>
</dbReference>
<name>A0A835Z1Y9_9STRA</name>
<evidence type="ECO:0000313" key="9">
    <source>
        <dbReference type="EMBL" id="KAG5184933.1"/>
    </source>
</evidence>
<dbReference type="InterPro" id="IPR013870">
    <property type="entry name" value="Ribosomal_mL54"/>
</dbReference>
<evidence type="ECO:0000256" key="6">
    <source>
        <dbReference type="ARBA" id="ARBA00033752"/>
    </source>
</evidence>
<keyword evidence="4" id="KW-0496">Mitochondrion</keyword>
<comment type="subcellular location">
    <subcellularLocation>
        <location evidence="1">Mitochondrion</location>
    </subcellularLocation>
</comment>
<dbReference type="AlphaFoldDB" id="A0A835Z1Y9"/>
<feature type="region of interest" description="Disordered" evidence="8">
    <location>
        <begin position="22"/>
        <end position="44"/>
    </location>
</feature>
<comment type="similarity">
    <text evidence="6">Belongs to the mitochondrion-specific ribosomal protein mL54 family.</text>
</comment>
<keyword evidence="10" id="KW-1185">Reference proteome</keyword>
<evidence type="ECO:0000313" key="10">
    <source>
        <dbReference type="Proteomes" id="UP000664859"/>
    </source>
</evidence>
<evidence type="ECO:0000256" key="7">
    <source>
        <dbReference type="ARBA" id="ARBA00035179"/>
    </source>
</evidence>
<dbReference type="PANTHER" id="PTHR28595:SF1">
    <property type="entry name" value="LARGE RIBOSOMAL SUBUNIT PROTEIN ML54"/>
    <property type="match status" value="1"/>
</dbReference>
<sequence length="116" mass="13320">MLAAPAAQRIWRQCSRGTTLRHLSKAAKKGRQPEQADAAASQPSVQTIPVNYLKDGQDPVVMTNEHYPEWLRCLTLKNMTELNTKGYDNLTLEELRRYWQLASRRKIKESNADTHL</sequence>
<evidence type="ECO:0000256" key="1">
    <source>
        <dbReference type="ARBA" id="ARBA00004173"/>
    </source>
</evidence>
<evidence type="ECO:0000256" key="3">
    <source>
        <dbReference type="ARBA" id="ARBA00022980"/>
    </source>
</evidence>
<evidence type="ECO:0000256" key="8">
    <source>
        <dbReference type="SAM" id="MobiDB-lite"/>
    </source>
</evidence>
<accession>A0A835Z1Y9</accession>
<evidence type="ECO:0000256" key="2">
    <source>
        <dbReference type="ARBA" id="ARBA00022946"/>
    </source>
</evidence>
<evidence type="ECO:0000256" key="5">
    <source>
        <dbReference type="ARBA" id="ARBA00023274"/>
    </source>
</evidence>
<keyword evidence="5" id="KW-0687">Ribonucleoprotein</keyword>
<dbReference type="EMBL" id="JAFCMP010000146">
    <property type="protein sequence ID" value="KAG5184933.1"/>
    <property type="molecule type" value="Genomic_DNA"/>
</dbReference>
<protein>
    <recommendedName>
        <fullName evidence="7">Large ribosomal subunit protein mL54</fullName>
    </recommendedName>
</protein>
<gene>
    <name evidence="9" type="ORF">JKP88DRAFT_219449</name>
</gene>
<dbReference type="OrthoDB" id="10252718at2759"/>
<keyword evidence="3" id="KW-0689">Ribosomal protein</keyword>
<dbReference type="Proteomes" id="UP000664859">
    <property type="component" value="Unassembled WGS sequence"/>
</dbReference>